<dbReference type="Gene3D" id="3.10.290.10">
    <property type="entry name" value="RNA-binding S4 domain"/>
    <property type="match status" value="1"/>
</dbReference>
<evidence type="ECO:0000313" key="8">
    <source>
        <dbReference type="EMBL" id="TDU32250.1"/>
    </source>
</evidence>
<evidence type="ECO:0000259" key="7">
    <source>
        <dbReference type="SMART" id="SM00363"/>
    </source>
</evidence>
<dbReference type="NCBIfam" id="TIGR00093">
    <property type="entry name" value="pseudouridine synthase"/>
    <property type="match status" value="1"/>
</dbReference>
<dbReference type="PANTHER" id="PTHR47683">
    <property type="entry name" value="PSEUDOURIDINE SYNTHASE FAMILY PROTEIN-RELATED"/>
    <property type="match status" value="1"/>
</dbReference>
<dbReference type="PROSITE" id="PS50889">
    <property type="entry name" value="S4"/>
    <property type="match status" value="1"/>
</dbReference>
<evidence type="ECO:0000256" key="2">
    <source>
        <dbReference type="ARBA" id="ARBA00023235"/>
    </source>
</evidence>
<comment type="caution">
    <text evidence="8">The sequence shown here is derived from an EMBL/GenBank/DDBJ whole genome shotgun (WGS) entry which is preliminary data.</text>
</comment>
<dbReference type="PROSITE" id="PS01149">
    <property type="entry name" value="PSI_RSU"/>
    <property type="match status" value="1"/>
</dbReference>
<dbReference type="InterPro" id="IPR002942">
    <property type="entry name" value="S4_RNA-bd"/>
</dbReference>
<evidence type="ECO:0000256" key="3">
    <source>
        <dbReference type="ARBA" id="ARBA00036390"/>
    </source>
</evidence>
<sequence length="240" mass="26550">MPDGMRLNKYISETGVCSRRAADAWIEAGRVSVNGAKAELGTRVGEGDIVAVDGKTIGAKRKPVYIALNKPVGITCTTERHIAGNIIDFIGHRERIFPIGRLDKESEGLILLTNQGDIVNEILRVENHHEKEYVVTVDKPVDEAFLQGMAAGVKLPELDVITKPCTMKVVAPRVFRITLTQGLNRQIRRMCAVFGYDVRRLQRLRVVNIDLGGLKVGKWRDLTDAELRGLLPKRFGAANA</sequence>
<feature type="domain" description="RNA-binding S4" evidence="7">
    <location>
        <begin position="5"/>
        <end position="67"/>
    </location>
</feature>
<name>A0A4R7PFU1_9GAMM</name>
<dbReference type="Pfam" id="PF00849">
    <property type="entry name" value="PseudoU_synth_2"/>
    <property type="match status" value="1"/>
</dbReference>
<dbReference type="CDD" id="cd00165">
    <property type="entry name" value="S4"/>
    <property type="match status" value="1"/>
</dbReference>
<dbReference type="Proteomes" id="UP000295341">
    <property type="component" value="Unassembled WGS sequence"/>
</dbReference>
<dbReference type="InterPro" id="IPR042092">
    <property type="entry name" value="PsdUridine_s_RsuA/RluB/E/F_cat"/>
</dbReference>
<dbReference type="InterPro" id="IPR018496">
    <property type="entry name" value="PsdUridine_synth_RsuA/RluB_CS"/>
</dbReference>
<keyword evidence="2 6" id="KW-0413">Isomerase</keyword>
<evidence type="ECO:0000256" key="5">
    <source>
        <dbReference type="PROSITE-ProRule" id="PRU00182"/>
    </source>
</evidence>
<dbReference type="EC" id="5.4.99.-" evidence="6"/>
<dbReference type="NCBIfam" id="NF007784">
    <property type="entry name" value="PRK10475.1"/>
    <property type="match status" value="1"/>
</dbReference>
<dbReference type="FunFam" id="3.10.290.10:FF:000003">
    <property type="entry name" value="Pseudouridine synthase"/>
    <property type="match status" value="1"/>
</dbReference>
<gene>
    <name evidence="8" type="ORF">DFR24_1639</name>
</gene>
<keyword evidence="5" id="KW-0694">RNA-binding</keyword>
<reference evidence="8 9" key="1">
    <citation type="submission" date="2019-03" db="EMBL/GenBank/DDBJ databases">
        <title>Genomic Encyclopedia of Type Strains, Phase IV (KMG-IV): sequencing the most valuable type-strain genomes for metagenomic binning, comparative biology and taxonomic classification.</title>
        <authorList>
            <person name="Goeker M."/>
        </authorList>
    </citation>
    <scope>NUCLEOTIDE SEQUENCE [LARGE SCALE GENOMIC DNA]</scope>
    <source>
        <strain evidence="8 9">DSM 26377</strain>
    </source>
</reference>
<dbReference type="AlphaFoldDB" id="A0A4R7PFU1"/>
<dbReference type="SUPFAM" id="SSF55174">
    <property type="entry name" value="Alpha-L RNA-binding motif"/>
    <property type="match status" value="1"/>
</dbReference>
<evidence type="ECO:0000256" key="1">
    <source>
        <dbReference type="ARBA" id="ARBA00008348"/>
    </source>
</evidence>
<keyword evidence="9" id="KW-1185">Reference proteome</keyword>
<dbReference type="InterPro" id="IPR020094">
    <property type="entry name" value="TruA/RsuA/RluB/E/F_N"/>
</dbReference>
<dbReference type="InterPro" id="IPR036986">
    <property type="entry name" value="S4_RNA-bd_sf"/>
</dbReference>
<comment type="similarity">
    <text evidence="1 6">Belongs to the pseudouridine synthase RsuA family.</text>
</comment>
<dbReference type="Gene3D" id="3.30.70.580">
    <property type="entry name" value="Pseudouridine synthase I, catalytic domain, N-terminal subdomain"/>
    <property type="match status" value="1"/>
</dbReference>
<dbReference type="SMART" id="SM00363">
    <property type="entry name" value="S4"/>
    <property type="match status" value="1"/>
</dbReference>
<dbReference type="Gene3D" id="3.30.70.1560">
    <property type="entry name" value="Alpha-L RNA-binding motif"/>
    <property type="match status" value="1"/>
</dbReference>
<dbReference type="GO" id="GO:0003723">
    <property type="term" value="F:RNA binding"/>
    <property type="evidence" value="ECO:0007669"/>
    <property type="project" value="UniProtKB-KW"/>
</dbReference>
<dbReference type="InterPro" id="IPR020103">
    <property type="entry name" value="PsdUridine_synth_cat_dom_sf"/>
</dbReference>
<dbReference type="Pfam" id="PF01479">
    <property type="entry name" value="S4"/>
    <property type="match status" value="1"/>
</dbReference>
<dbReference type="GO" id="GO:0160138">
    <property type="term" value="F:23S rRNA pseudouridine(2604) synthase activity"/>
    <property type="evidence" value="ECO:0007669"/>
    <property type="project" value="UniProtKB-EC"/>
</dbReference>
<organism evidence="8 9">
    <name type="scientific">Panacagrimonas perspica</name>
    <dbReference type="NCBI Taxonomy" id="381431"/>
    <lineage>
        <taxon>Bacteria</taxon>
        <taxon>Pseudomonadati</taxon>
        <taxon>Pseudomonadota</taxon>
        <taxon>Gammaproteobacteria</taxon>
        <taxon>Nevskiales</taxon>
        <taxon>Nevskiaceae</taxon>
        <taxon>Panacagrimonas</taxon>
    </lineage>
</organism>
<dbReference type="CDD" id="cd02554">
    <property type="entry name" value="PseudoU_synth_RluF"/>
    <property type="match status" value="1"/>
</dbReference>
<dbReference type="PANTHER" id="PTHR47683:SF2">
    <property type="entry name" value="RNA-BINDING S4 DOMAIN-CONTAINING PROTEIN"/>
    <property type="match status" value="1"/>
</dbReference>
<dbReference type="GO" id="GO:0000455">
    <property type="term" value="P:enzyme-directed rRNA pseudouridine synthesis"/>
    <property type="evidence" value="ECO:0007669"/>
    <property type="project" value="UniProtKB-ARBA"/>
</dbReference>
<dbReference type="FunFam" id="3.30.70.1560:FF:000002">
    <property type="entry name" value="Pseudouridine synthase"/>
    <property type="match status" value="1"/>
</dbReference>
<accession>A0A4R7PFU1</accession>
<comment type="catalytic activity">
    <reaction evidence="4">
        <text>uridine(2604) in 23S rRNA = pseudouridine(2604) in 23S rRNA</text>
        <dbReference type="Rhea" id="RHEA:38875"/>
        <dbReference type="Rhea" id="RHEA-COMP:10093"/>
        <dbReference type="Rhea" id="RHEA-COMP:10094"/>
        <dbReference type="ChEBI" id="CHEBI:65314"/>
        <dbReference type="ChEBI" id="CHEBI:65315"/>
        <dbReference type="EC" id="5.4.99.21"/>
    </reaction>
</comment>
<dbReference type="EMBL" id="SOBT01000008">
    <property type="protein sequence ID" value="TDU32250.1"/>
    <property type="molecule type" value="Genomic_DNA"/>
</dbReference>
<evidence type="ECO:0000256" key="6">
    <source>
        <dbReference type="RuleBase" id="RU003887"/>
    </source>
</evidence>
<comment type="catalytic activity">
    <reaction evidence="3">
        <text>uridine(35) in tRNA(Tyr) = pseudouridine(35) in tRNA(Tyr)</text>
        <dbReference type="Rhea" id="RHEA:60556"/>
        <dbReference type="Rhea" id="RHEA-COMP:15607"/>
        <dbReference type="Rhea" id="RHEA-COMP:15608"/>
        <dbReference type="ChEBI" id="CHEBI:65314"/>
        <dbReference type="ChEBI" id="CHEBI:65315"/>
    </reaction>
</comment>
<dbReference type="SUPFAM" id="SSF55120">
    <property type="entry name" value="Pseudouridine synthase"/>
    <property type="match status" value="1"/>
</dbReference>
<dbReference type="InterPro" id="IPR050343">
    <property type="entry name" value="RsuA_PseudoU_synthase"/>
</dbReference>
<evidence type="ECO:0000256" key="4">
    <source>
        <dbReference type="ARBA" id="ARBA00036535"/>
    </source>
</evidence>
<evidence type="ECO:0000313" key="9">
    <source>
        <dbReference type="Proteomes" id="UP000295341"/>
    </source>
</evidence>
<proteinExistence type="inferred from homology"/>
<protein>
    <recommendedName>
        <fullName evidence="6">Pseudouridine synthase</fullName>
        <ecNumber evidence="6">5.4.99.-</ecNumber>
    </recommendedName>
</protein>
<dbReference type="InterPro" id="IPR006145">
    <property type="entry name" value="PsdUridine_synth_RsuA/RluA"/>
</dbReference>
<dbReference type="InterPro" id="IPR000748">
    <property type="entry name" value="PsdUridine_synth_RsuA/RluB/E/F"/>
</dbReference>